<dbReference type="GO" id="GO:0022625">
    <property type="term" value="C:cytosolic large ribosomal subunit"/>
    <property type="evidence" value="ECO:0007669"/>
    <property type="project" value="TreeGrafter"/>
</dbReference>
<evidence type="ECO:0000256" key="4">
    <source>
        <dbReference type="ARBA" id="ARBA00022980"/>
    </source>
</evidence>
<dbReference type="InterPro" id="IPR004389">
    <property type="entry name" value="Ribosomal_uL18_bac-type"/>
</dbReference>
<reference evidence="8 9" key="1">
    <citation type="journal article" date="2016" name="Nat. Commun.">
        <title>Thousands of microbial genomes shed light on interconnected biogeochemical processes in an aquifer system.</title>
        <authorList>
            <person name="Anantharaman K."/>
            <person name="Brown C.T."/>
            <person name="Hug L.A."/>
            <person name="Sharon I."/>
            <person name="Castelle C.J."/>
            <person name="Probst A.J."/>
            <person name="Thomas B.C."/>
            <person name="Singh A."/>
            <person name="Wilkins M.J."/>
            <person name="Karaoz U."/>
            <person name="Brodie E.L."/>
            <person name="Williams K.H."/>
            <person name="Hubbard S.S."/>
            <person name="Banfield J.F."/>
        </authorList>
    </citation>
    <scope>NUCLEOTIDE SEQUENCE [LARGE SCALE GENOMIC DNA]</scope>
</reference>
<dbReference type="Pfam" id="PF00861">
    <property type="entry name" value="Ribosomal_L18p"/>
    <property type="match status" value="1"/>
</dbReference>
<comment type="caution">
    <text evidence="8">The sequence shown here is derived from an EMBL/GenBank/DDBJ whole genome shotgun (WGS) entry which is preliminary data.</text>
</comment>
<dbReference type="GO" id="GO:0003735">
    <property type="term" value="F:structural constituent of ribosome"/>
    <property type="evidence" value="ECO:0007669"/>
    <property type="project" value="InterPro"/>
</dbReference>
<dbReference type="GO" id="GO:0008097">
    <property type="term" value="F:5S rRNA binding"/>
    <property type="evidence" value="ECO:0007669"/>
    <property type="project" value="TreeGrafter"/>
</dbReference>
<comment type="similarity">
    <text evidence="1 7">Belongs to the universal ribosomal protein uL18 family.</text>
</comment>
<evidence type="ECO:0000256" key="6">
    <source>
        <dbReference type="ARBA" id="ARBA00035197"/>
    </source>
</evidence>
<protein>
    <recommendedName>
        <fullName evidence="6 7">Large ribosomal subunit protein uL18</fullName>
    </recommendedName>
</protein>
<dbReference type="SUPFAM" id="SSF53137">
    <property type="entry name" value="Translational machinery components"/>
    <property type="match status" value="1"/>
</dbReference>
<evidence type="ECO:0000256" key="2">
    <source>
        <dbReference type="ARBA" id="ARBA00022730"/>
    </source>
</evidence>
<accession>A0A1G1YZJ4</accession>
<evidence type="ECO:0000256" key="7">
    <source>
        <dbReference type="HAMAP-Rule" id="MF_01337"/>
    </source>
</evidence>
<dbReference type="Proteomes" id="UP000177062">
    <property type="component" value="Unassembled WGS sequence"/>
</dbReference>
<proteinExistence type="inferred from homology"/>
<dbReference type="AlphaFoldDB" id="A0A1G1YZJ4"/>
<dbReference type="NCBIfam" id="TIGR00060">
    <property type="entry name" value="L18_bact"/>
    <property type="match status" value="1"/>
</dbReference>
<evidence type="ECO:0000313" key="9">
    <source>
        <dbReference type="Proteomes" id="UP000177062"/>
    </source>
</evidence>
<comment type="function">
    <text evidence="7">This is one of the proteins that bind and probably mediate the attachment of the 5S RNA into the large ribosomal subunit, where it forms part of the central protuberance.</text>
</comment>
<dbReference type="HAMAP" id="MF_01337_B">
    <property type="entry name" value="Ribosomal_uL18_B"/>
    <property type="match status" value="1"/>
</dbReference>
<dbReference type="PANTHER" id="PTHR12899">
    <property type="entry name" value="39S RIBOSOMAL PROTEIN L18, MITOCHONDRIAL"/>
    <property type="match status" value="1"/>
</dbReference>
<dbReference type="EMBL" id="MHIT01000010">
    <property type="protein sequence ID" value="OGY57040.1"/>
    <property type="molecule type" value="Genomic_DNA"/>
</dbReference>
<evidence type="ECO:0000256" key="5">
    <source>
        <dbReference type="ARBA" id="ARBA00023274"/>
    </source>
</evidence>
<evidence type="ECO:0000313" key="8">
    <source>
        <dbReference type="EMBL" id="OGY57040.1"/>
    </source>
</evidence>
<dbReference type="PANTHER" id="PTHR12899:SF3">
    <property type="entry name" value="LARGE RIBOSOMAL SUBUNIT PROTEIN UL18M"/>
    <property type="match status" value="1"/>
</dbReference>
<keyword evidence="3 7" id="KW-0694">RNA-binding</keyword>
<organism evidence="8 9">
    <name type="scientific">Candidatus Colwellbacteria bacterium RBG_13_48_8</name>
    <dbReference type="NCBI Taxonomy" id="1797685"/>
    <lineage>
        <taxon>Bacteria</taxon>
        <taxon>Candidatus Colwelliibacteriota</taxon>
    </lineage>
</organism>
<evidence type="ECO:0000256" key="3">
    <source>
        <dbReference type="ARBA" id="ARBA00022884"/>
    </source>
</evidence>
<dbReference type="InterPro" id="IPR057268">
    <property type="entry name" value="Ribosomal_L18"/>
</dbReference>
<dbReference type="CDD" id="cd00432">
    <property type="entry name" value="Ribosomal_L18_L5e"/>
    <property type="match status" value="1"/>
</dbReference>
<name>A0A1G1YZJ4_9BACT</name>
<dbReference type="GO" id="GO:0006412">
    <property type="term" value="P:translation"/>
    <property type="evidence" value="ECO:0007669"/>
    <property type="project" value="UniProtKB-UniRule"/>
</dbReference>
<dbReference type="InterPro" id="IPR005484">
    <property type="entry name" value="Ribosomal_uL18_bac/plant/anim"/>
</dbReference>
<keyword evidence="4 7" id="KW-0689">Ribosomal protein</keyword>
<keyword evidence="2 7" id="KW-0699">rRNA-binding</keyword>
<dbReference type="FunFam" id="3.30.420.100:FF:000001">
    <property type="entry name" value="50S ribosomal protein L18"/>
    <property type="match status" value="1"/>
</dbReference>
<keyword evidence="5 7" id="KW-0687">Ribonucleoprotein</keyword>
<gene>
    <name evidence="7" type="primary">rplR</name>
    <name evidence="8" type="ORF">A2Y84_00840</name>
</gene>
<dbReference type="Gene3D" id="3.30.420.100">
    <property type="match status" value="1"/>
</dbReference>
<evidence type="ECO:0000256" key="1">
    <source>
        <dbReference type="ARBA" id="ARBA00007116"/>
    </source>
</evidence>
<sequence length="115" mass="12503">MSKSILLKRKLRKARVRAKMSGTQEQPRLAVFRSNRSIGLQLINDVEGKTLVSVSAKEVGKAGNKTGQAEKAGRLLAEKALKLGIQRAVFDRGPYKYHGRIKAAAEGARAGGLKF</sequence>
<comment type="subunit">
    <text evidence="7">Part of the 50S ribosomal subunit; part of the 5S rRNA/L5/L18/L25 subcomplex. Contacts the 5S and 23S rRNAs.</text>
</comment>